<reference evidence="2 3" key="1">
    <citation type="submission" date="2018-09" db="EMBL/GenBank/DDBJ databases">
        <title>YIM PH 21725 draft genome.</title>
        <authorList>
            <person name="Miao C."/>
        </authorList>
    </citation>
    <scope>NUCLEOTIDE SEQUENCE [LARGE SCALE GENOMIC DNA]</scope>
    <source>
        <strain evidence="3">YIM PH21725</strain>
    </source>
</reference>
<evidence type="ECO:0000313" key="3">
    <source>
        <dbReference type="Proteomes" id="UP000285112"/>
    </source>
</evidence>
<dbReference type="Pfam" id="PF01636">
    <property type="entry name" value="APH"/>
    <property type="match status" value="1"/>
</dbReference>
<dbReference type="SUPFAM" id="SSF56112">
    <property type="entry name" value="Protein kinase-like (PK-like)"/>
    <property type="match status" value="1"/>
</dbReference>
<proteinExistence type="predicted"/>
<dbReference type="EMBL" id="QZFV01000153">
    <property type="protein sequence ID" value="RJQ75900.1"/>
    <property type="molecule type" value="Genomic_DNA"/>
</dbReference>
<feature type="domain" description="Aminoglycoside phosphotransferase" evidence="1">
    <location>
        <begin position="160"/>
        <end position="327"/>
    </location>
</feature>
<organism evidence="2 3">
    <name type="scientific">Amycolatopsis panacis</name>
    <dbReference type="NCBI Taxonomy" id="2340917"/>
    <lineage>
        <taxon>Bacteria</taxon>
        <taxon>Bacillati</taxon>
        <taxon>Actinomycetota</taxon>
        <taxon>Actinomycetes</taxon>
        <taxon>Pseudonocardiales</taxon>
        <taxon>Pseudonocardiaceae</taxon>
        <taxon>Amycolatopsis</taxon>
    </lineage>
</organism>
<name>A0A419HJS6_9PSEU</name>
<dbReference type="AlphaFoldDB" id="A0A419HJS6"/>
<protein>
    <recommendedName>
        <fullName evidence="1">Aminoglycoside phosphotransferase domain-containing protein</fullName>
    </recommendedName>
</protein>
<dbReference type="Gene3D" id="3.90.1200.10">
    <property type="match status" value="1"/>
</dbReference>
<dbReference type="Proteomes" id="UP000285112">
    <property type="component" value="Unassembled WGS sequence"/>
</dbReference>
<evidence type="ECO:0000259" key="1">
    <source>
        <dbReference type="Pfam" id="PF01636"/>
    </source>
</evidence>
<gene>
    <name evidence="2" type="ORF">D5S19_31235</name>
</gene>
<sequence length="371" mass="40901">MRRCVRPPRRVRRTGFGSVKGPFTDSESVKGPFTDLYTDFAGTLGRAPVVHWRGEVRQVLPMLPVQERVHRRSAPVSRAELDRRGSMVSEDWASLPAAVRRAIESRTGAVAATVSPDNGRNSDFLATLQTSQGPCFVKGVLTGTRRARAQQTEARVGARPNSAAPRLLWEVTADGWHVLGFEALSGHHPSLAPGSPDLPMVAETVAAMARELSPSPVELEKSTDQWAWSAPWRRLSKSDRELDSWDKAHLPELLEWERRGIEAVNGNSLVHGDMHPLNILVSDRARVVDWAWSSVGAPWLDPAALVLRLIADGHTPEQAEEWAKAIAAYRDTPAEAVTAFAVLVFGMWAYRGVFPGLTDVARQYVRHRLGA</sequence>
<accession>A0A419HJS6</accession>
<comment type="caution">
    <text evidence="2">The sequence shown here is derived from an EMBL/GenBank/DDBJ whole genome shotgun (WGS) entry which is preliminary data.</text>
</comment>
<dbReference type="InterPro" id="IPR002575">
    <property type="entry name" value="Aminoglycoside_PTrfase"/>
</dbReference>
<dbReference type="InterPro" id="IPR011009">
    <property type="entry name" value="Kinase-like_dom_sf"/>
</dbReference>
<evidence type="ECO:0000313" key="2">
    <source>
        <dbReference type="EMBL" id="RJQ75900.1"/>
    </source>
</evidence>
<keyword evidence="3" id="KW-1185">Reference proteome</keyword>